<dbReference type="AlphaFoldDB" id="A0A8T1YDC5"/>
<proteinExistence type="predicted"/>
<accession>A0A8T1YDC5</accession>
<feature type="non-terminal residue" evidence="2">
    <location>
        <position position="474"/>
    </location>
</feature>
<evidence type="ECO:0000256" key="1">
    <source>
        <dbReference type="SAM" id="MobiDB-lite"/>
    </source>
</evidence>
<reference evidence="2 3" key="1">
    <citation type="submission" date="2020-12" db="EMBL/GenBank/DDBJ databases">
        <title>Concerted genomic and epigenomic changes stabilize Arabidopsis allopolyploids.</title>
        <authorList>
            <person name="Chen Z."/>
        </authorList>
    </citation>
    <scope>NUCLEOTIDE SEQUENCE [LARGE SCALE GENOMIC DNA]</scope>
    <source>
        <strain evidence="2">Allo738</strain>
        <tissue evidence="2">Leaf</tissue>
    </source>
</reference>
<keyword evidence="3" id="KW-1185">Reference proteome</keyword>
<dbReference type="EMBL" id="JAEFBK010000012">
    <property type="protein sequence ID" value="KAG7543892.1"/>
    <property type="molecule type" value="Genomic_DNA"/>
</dbReference>
<gene>
    <name evidence="2" type="ORF">ISN45_Aa07g037670</name>
</gene>
<evidence type="ECO:0000313" key="3">
    <source>
        <dbReference type="Proteomes" id="UP000694240"/>
    </source>
</evidence>
<feature type="region of interest" description="Disordered" evidence="1">
    <location>
        <begin position="49"/>
        <end position="90"/>
    </location>
</feature>
<protein>
    <submittedName>
        <fullName evidence="2">Uncharacterized protein</fullName>
    </submittedName>
</protein>
<dbReference type="Proteomes" id="UP000694240">
    <property type="component" value="Chromosome 12"/>
</dbReference>
<name>A0A8T1YDC5_9BRAS</name>
<evidence type="ECO:0000313" key="2">
    <source>
        <dbReference type="EMBL" id="KAG7543892.1"/>
    </source>
</evidence>
<comment type="caution">
    <text evidence="2">The sequence shown here is derived from an EMBL/GenBank/DDBJ whole genome shotgun (WGS) entry which is preliminary data.</text>
</comment>
<sequence length="474" mass="54458">MISEVDETFGSGIDKLKETIANQNEKIDTRITALLSLLRSWSTEEENPQIDAFPASPQLPDSPNFNRPDPKPSYVINVNPKIPKASSSSTRRYKLHQRISLEEINERRLKGLCVFCEQPETPDHHIKHRNTGILMIDGDEDQTPNCEFGESIEHCTVSLLSTAQDEKPNLENHENLVHETILEGESVPQFQVPISDSESLRNIELWEENSKLETLEYVVMNENENLEQEWVQKNVNKRFEVDGDVERSQKLISNTKNCSAHQLFDKMSQYKERLGIKKKRKGFKSRMFKYKSGFRKLHALTFSKSMRMIETSSDLLLLNGKDSPARTAMGFKLEAGEITSSNQERLELCTENNGYLESSNLELVLMKEEPESVKVNGVKLWTQSCNLKSDLIQTKMIVKKTNSLRNDESVCALEDFSSAVLEENQSQLYCDAFHSGGIFRFWKFKCSDMILLGETVLTKGQTKTFYKLRRFKFK</sequence>
<organism evidence="2 3">
    <name type="scientific">Arabidopsis thaliana x Arabidopsis arenosa</name>
    <dbReference type="NCBI Taxonomy" id="1240361"/>
    <lineage>
        <taxon>Eukaryota</taxon>
        <taxon>Viridiplantae</taxon>
        <taxon>Streptophyta</taxon>
        <taxon>Embryophyta</taxon>
        <taxon>Tracheophyta</taxon>
        <taxon>Spermatophyta</taxon>
        <taxon>Magnoliopsida</taxon>
        <taxon>eudicotyledons</taxon>
        <taxon>Gunneridae</taxon>
        <taxon>Pentapetalae</taxon>
        <taxon>rosids</taxon>
        <taxon>malvids</taxon>
        <taxon>Brassicales</taxon>
        <taxon>Brassicaceae</taxon>
        <taxon>Camelineae</taxon>
        <taxon>Arabidopsis</taxon>
    </lineage>
</organism>